<dbReference type="OrthoDB" id="341300at2759"/>
<evidence type="ECO:0000313" key="3">
    <source>
        <dbReference type="Proteomes" id="UP000669133"/>
    </source>
</evidence>
<accession>A0A8H7ZKN1</accession>
<evidence type="ECO:0000259" key="1">
    <source>
        <dbReference type="PROSITE" id="PS50904"/>
    </source>
</evidence>
<dbReference type="InterPro" id="IPR037365">
    <property type="entry name" value="Slowmo/Ups"/>
</dbReference>
<dbReference type="Pfam" id="PF04707">
    <property type="entry name" value="PRELI"/>
    <property type="match status" value="1"/>
</dbReference>
<dbReference type="PROSITE" id="PS50904">
    <property type="entry name" value="PRELI_MSF1"/>
    <property type="match status" value="1"/>
</dbReference>
<comment type="caution">
    <text evidence="2">The sequence shown here is derived from an EMBL/GenBank/DDBJ whole genome shotgun (WGS) entry which is preliminary data.</text>
</comment>
<dbReference type="GeneID" id="93651337"/>
<dbReference type="EMBL" id="JAEOAQ010000002">
    <property type="protein sequence ID" value="KAG5420827.1"/>
    <property type="molecule type" value="Genomic_DNA"/>
</dbReference>
<dbReference type="AlphaFoldDB" id="A0A8H7ZKN1"/>
<sequence length="190" mass="22045">MVLYFENQHRFNFDFETASLAFINRYPNPYAKHVLSVDTLESYVDKQGRLCTTRIIVKTGKLPKFIKPFLGVANLNSWIIEKSIINPKTNTLISYTSNIDHRKFIRVEEYLKYSGGREQNSNGALGTTIVDSKVKFSSNLFGLKSKIEEWSHKRFMKNIQNTREGLNFVMMKVKEKGRNYLTNGKRSADM</sequence>
<evidence type="ECO:0000313" key="2">
    <source>
        <dbReference type="EMBL" id="KAG5420827.1"/>
    </source>
</evidence>
<feature type="domain" description="PRELI/MSF1" evidence="1">
    <location>
        <begin position="2"/>
        <end position="178"/>
    </location>
</feature>
<dbReference type="Proteomes" id="UP000669133">
    <property type="component" value="Unassembled WGS sequence"/>
</dbReference>
<dbReference type="InterPro" id="IPR006797">
    <property type="entry name" value="PRELI/MSF1_dom"/>
</dbReference>
<dbReference type="RefSeq" id="XP_067549943.1">
    <property type="nucleotide sequence ID" value="XM_067691593.1"/>
</dbReference>
<keyword evidence="3" id="KW-1185">Reference proteome</keyword>
<dbReference type="GO" id="GO:0005758">
    <property type="term" value="C:mitochondrial intermembrane space"/>
    <property type="evidence" value="ECO:0007669"/>
    <property type="project" value="InterPro"/>
</dbReference>
<gene>
    <name evidence="2" type="ORF">I9W82_002708</name>
</gene>
<reference evidence="2 3" key="1">
    <citation type="submission" date="2020-12" db="EMBL/GenBank/DDBJ databases">
        <title>Effect of drift, selection, and recombination on the evolution of hybrid genomes in Candida yeast pathogens.</title>
        <authorList>
            <person name="Mixao V."/>
            <person name="Ksiezopolska E."/>
            <person name="Saus E."/>
            <person name="Boekhout T."/>
            <person name="Gacser A."/>
            <person name="Gabaldon T."/>
        </authorList>
    </citation>
    <scope>NUCLEOTIDE SEQUENCE [LARGE SCALE GENOMIC DNA]</scope>
    <source>
        <strain evidence="2 3">BP57</strain>
    </source>
</reference>
<organism evidence="2 3">
    <name type="scientific">Candida metapsilosis</name>
    <dbReference type="NCBI Taxonomy" id="273372"/>
    <lineage>
        <taxon>Eukaryota</taxon>
        <taxon>Fungi</taxon>
        <taxon>Dikarya</taxon>
        <taxon>Ascomycota</taxon>
        <taxon>Saccharomycotina</taxon>
        <taxon>Pichiomycetes</taxon>
        <taxon>Debaryomycetaceae</taxon>
        <taxon>Candida/Lodderomyces clade</taxon>
        <taxon>Candida</taxon>
    </lineage>
</organism>
<proteinExistence type="predicted"/>
<name>A0A8H7ZKN1_9ASCO</name>
<protein>
    <recommendedName>
        <fullName evidence="1">PRELI/MSF1 domain-containing protein</fullName>
    </recommendedName>
</protein>
<dbReference type="PANTHER" id="PTHR11158">
    <property type="entry name" value="MSF1/PX19 RELATED"/>
    <property type="match status" value="1"/>
</dbReference>